<dbReference type="AlphaFoldDB" id="A0A542YA79"/>
<reference evidence="7 8" key="1">
    <citation type="submission" date="2019-06" db="EMBL/GenBank/DDBJ databases">
        <title>Sequencing the genomes of 1000 actinobacteria strains.</title>
        <authorList>
            <person name="Klenk H.-P."/>
        </authorList>
    </citation>
    <scope>NUCLEOTIDE SEQUENCE [LARGE SCALE GENOMIC DNA]</scope>
    <source>
        <strain evidence="7 8">DSM 26477</strain>
    </source>
</reference>
<dbReference type="RefSeq" id="WP_185740570.1">
    <property type="nucleotide sequence ID" value="NZ_VFOM01000003.1"/>
</dbReference>
<organism evidence="7 8">
    <name type="scientific">Homoserinimonas aerilata</name>
    <dbReference type="NCBI Taxonomy" id="1162970"/>
    <lineage>
        <taxon>Bacteria</taxon>
        <taxon>Bacillati</taxon>
        <taxon>Actinomycetota</taxon>
        <taxon>Actinomycetes</taxon>
        <taxon>Micrococcales</taxon>
        <taxon>Microbacteriaceae</taxon>
        <taxon>Homoserinimonas</taxon>
    </lineage>
</organism>
<name>A0A542YA79_9MICO</name>
<keyword evidence="2" id="KW-0813">Transport</keyword>
<dbReference type="Pfam" id="PF08352">
    <property type="entry name" value="oligo_HPY"/>
    <property type="match status" value="2"/>
</dbReference>
<dbReference type="InterPro" id="IPR027417">
    <property type="entry name" value="P-loop_NTPase"/>
</dbReference>
<feature type="domain" description="ABC transporter" evidence="6">
    <location>
        <begin position="320"/>
        <end position="564"/>
    </location>
</feature>
<evidence type="ECO:0000256" key="5">
    <source>
        <dbReference type="SAM" id="MobiDB-lite"/>
    </source>
</evidence>
<evidence type="ECO:0000256" key="1">
    <source>
        <dbReference type="ARBA" id="ARBA00005417"/>
    </source>
</evidence>
<dbReference type="PROSITE" id="PS50893">
    <property type="entry name" value="ABC_TRANSPORTER_2"/>
    <property type="match status" value="2"/>
</dbReference>
<dbReference type="SMART" id="SM00382">
    <property type="entry name" value="AAA"/>
    <property type="match status" value="2"/>
</dbReference>
<dbReference type="Pfam" id="PF00005">
    <property type="entry name" value="ABC_tran"/>
    <property type="match status" value="2"/>
</dbReference>
<keyword evidence="8" id="KW-1185">Reference proteome</keyword>
<keyword evidence="3" id="KW-0547">Nucleotide-binding</keyword>
<dbReference type="GO" id="GO:0016887">
    <property type="term" value="F:ATP hydrolysis activity"/>
    <property type="evidence" value="ECO:0007669"/>
    <property type="project" value="InterPro"/>
</dbReference>
<dbReference type="PANTHER" id="PTHR43776:SF7">
    <property type="entry name" value="D,D-DIPEPTIDE TRANSPORT ATP-BINDING PROTEIN DDPF-RELATED"/>
    <property type="match status" value="1"/>
</dbReference>
<feature type="region of interest" description="Disordered" evidence="5">
    <location>
        <begin position="289"/>
        <end position="317"/>
    </location>
</feature>
<protein>
    <submittedName>
        <fullName evidence="7">Peptide/nickel transport system ATP-binding protein</fullName>
    </submittedName>
</protein>
<dbReference type="SUPFAM" id="SSF52540">
    <property type="entry name" value="P-loop containing nucleoside triphosphate hydrolases"/>
    <property type="match status" value="2"/>
</dbReference>
<evidence type="ECO:0000259" key="6">
    <source>
        <dbReference type="PROSITE" id="PS50893"/>
    </source>
</evidence>
<dbReference type="NCBIfam" id="NF007739">
    <property type="entry name" value="PRK10419.1"/>
    <property type="match status" value="2"/>
</dbReference>
<dbReference type="EMBL" id="VFOM01000003">
    <property type="protein sequence ID" value="TQL45009.1"/>
    <property type="molecule type" value="Genomic_DNA"/>
</dbReference>
<dbReference type="Proteomes" id="UP000317998">
    <property type="component" value="Unassembled WGS sequence"/>
</dbReference>
<evidence type="ECO:0000313" key="8">
    <source>
        <dbReference type="Proteomes" id="UP000317998"/>
    </source>
</evidence>
<dbReference type="InterPro" id="IPR003593">
    <property type="entry name" value="AAA+_ATPase"/>
</dbReference>
<feature type="compositionally biased region" description="Basic and acidic residues" evidence="5">
    <location>
        <begin position="289"/>
        <end position="311"/>
    </location>
</feature>
<evidence type="ECO:0000313" key="7">
    <source>
        <dbReference type="EMBL" id="TQL45009.1"/>
    </source>
</evidence>
<dbReference type="GO" id="GO:0005524">
    <property type="term" value="F:ATP binding"/>
    <property type="evidence" value="ECO:0007669"/>
    <property type="project" value="UniProtKB-KW"/>
</dbReference>
<dbReference type="Gene3D" id="3.40.50.300">
    <property type="entry name" value="P-loop containing nucleotide triphosphate hydrolases"/>
    <property type="match status" value="2"/>
</dbReference>
<gene>
    <name evidence="7" type="ORF">FB562_2419</name>
</gene>
<dbReference type="PROSITE" id="PS00211">
    <property type="entry name" value="ABC_TRANSPORTER_1"/>
    <property type="match status" value="1"/>
</dbReference>
<evidence type="ECO:0000256" key="2">
    <source>
        <dbReference type="ARBA" id="ARBA00022448"/>
    </source>
</evidence>
<dbReference type="InterPro" id="IPR013563">
    <property type="entry name" value="Oligopep_ABC_C"/>
</dbReference>
<sequence length="584" mass="62802">MSIIQTDATAQDAAGPDLAAAIDELPGFRPRLRVRNLSVAFDSDTGPRPIVKDVSFDLQPGQCVALVGESGSGKSVTARTLVGLTGRGARVSADELTLHDHDVRALSARQWRGIRGKEVGFILQDALVSLDPLRPVGKEIEEALTLHGWGDRASRREKVVELLTAVGVPSPHNRARQRPDQLSGGLRQRALIASAIALDPEIVIADEPTTALDVTVQAQVLQLLEQMKQRGVSIVLISHDLSVVAHLADHILVMSGGEVVEQGPAQQILNAPEHPYTKRLISAVPGADTRGRRLAPEPRIRPTHTPEHIGDRPASTGPLLEARNLVKRFTTPDGTTTTAVDNVSFALHRGETLGIVGESGSGKSTTARIAVALEAADSGDVTLLGEDWLRIPETRRRRLRGAISVVYQDPLSSFDPRWNTERILLDSVPHAHHPTAAQKRERVHALIEQVGLTPAILGRFPQQLSGGQRQRIAIARALAPSPSVIVLDEAVSALDVSIQAQILDLLVDLQREFGLSYLFISHDLGVISHMSDRVLVMKDGRVVESGAAGSVFASPQHPYTQQLLSALPTLSAPPILTATTEGRP</sequence>
<dbReference type="CDD" id="cd03257">
    <property type="entry name" value="ABC_NikE_OppD_transporters"/>
    <property type="match status" value="2"/>
</dbReference>
<dbReference type="GO" id="GO:0015833">
    <property type="term" value="P:peptide transport"/>
    <property type="evidence" value="ECO:0007669"/>
    <property type="project" value="InterPro"/>
</dbReference>
<dbReference type="InterPro" id="IPR017871">
    <property type="entry name" value="ABC_transporter-like_CS"/>
</dbReference>
<evidence type="ECO:0000256" key="4">
    <source>
        <dbReference type="ARBA" id="ARBA00022840"/>
    </source>
</evidence>
<dbReference type="InterPro" id="IPR050319">
    <property type="entry name" value="ABC_transp_ATP-bind"/>
</dbReference>
<comment type="similarity">
    <text evidence="1">Belongs to the ABC transporter superfamily.</text>
</comment>
<dbReference type="InterPro" id="IPR003439">
    <property type="entry name" value="ABC_transporter-like_ATP-bd"/>
</dbReference>
<dbReference type="GO" id="GO:0055085">
    <property type="term" value="P:transmembrane transport"/>
    <property type="evidence" value="ECO:0007669"/>
    <property type="project" value="UniProtKB-ARBA"/>
</dbReference>
<dbReference type="NCBIfam" id="NF008453">
    <property type="entry name" value="PRK11308.1"/>
    <property type="match status" value="2"/>
</dbReference>
<dbReference type="PANTHER" id="PTHR43776">
    <property type="entry name" value="TRANSPORT ATP-BINDING PROTEIN"/>
    <property type="match status" value="1"/>
</dbReference>
<accession>A0A542YA79</accession>
<proteinExistence type="inferred from homology"/>
<keyword evidence="4 7" id="KW-0067">ATP-binding</keyword>
<feature type="domain" description="ABC transporter" evidence="6">
    <location>
        <begin position="32"/>
        <end position="281"/>
    </location>
</feature>
<evidence type="ECO:0000256" key="3">
    <source>
        <dbReference type="ARBA" id="ARBA00022741"/>
    </source>
</evidence>
<comment type="caution">
    <text evidence="7">The sequence shown here is derived from an EMBL/GenBank/DDBJ whole genome shotgun (WGS) entry which is preliminary data.</text>
</comment>